<dbReference type="Gene3D" id="3.40.720.10">
    <property type="entry name" value="Alkaline Phosphatase, subunit A"/>
    <property type="match status" value="1"/>
</dbReference>
<dbReference type="InterPro" id="IPR002591">
    <property type="entry name" value="Phosphodiest/P_Trfase"/>
</dbReference>
<reference evidence="3" key="1">
    <citation type="submission" date="2016-10" db="EMBL/GenBank/DDBJ databases">
        <authorList>
            <person name="Varghese N."/>
            <person name="Submissions S."/>
        </authorList>
    </citation>
    <scope>NUCLEOTIDE SEQUENCE [LARGE SCALE GENOMIC DNA]</scope>
    <source>
        <strain evidence="3">DSM 26348</strain>
    </source>
</reference>
<feature type="chain" id="PRO_5011453145" evidence="1">
    <location>
        <begin position="22"/>
        <end position="455"/>
    </location>
</feature>
<dbReference type="RefSeq" id="WP_092053880.1">
    <property type="nucleotide sequence ID" value="NZ_FOQD01000016.1"/>
</dbReference>
<dbReference type="Proteomes" id="UP000199518">
    <property type="component" value="Unassembled WGS sequence"/>
</dbReference>
<dbReference type="PANTHER" id="PTHR10151:SF120">
    <property type="entry name" value="BIS(5'-ADENOSYL)-TRIPHOSPHATASE"/>
    <property type="match status" value="1"/>
</dbReference>
<dbReference type="InterPro" id="IPR017850">
    <property type="entry name" value="Alkaline_phosphatase_core_sf"/>
</dbReference>
<evidence type="ECO:0000313" key="2">
    <source>
        <dbReference type="EMBL" id="SFJ16913.1"/>
    </source>
</evidence>
<name>A0A1I3P5U8_9PLAN</name>
<sequence length="455" mass="49562">MTFWKPVVCVLFCLAAPLVSADEPKADRCVILISVDGLANFYLDDLKSQMPTIRGLAKNGARATGGMTASFPTVTWPNHTTLVTGVPPARHGVVGNNYLDRDTGKPVALIVDAFFDKDEIVKVPTVYDAAHNAGLKTSGILWPATRNAKSLDWTVPDMAGEDAWPKYGTPAWLAELREAGLPIEKHGTWGKEPLGGVQRDWLYTRMLSHVLEHHAPNLILIHLVEVDHVEHKFGPRTPEAYWVTSYADDRVRDIVEAVKKSKYADNYTIVLVSDHGFFPIEKEIRPNVLFKKHVAADGKPLVKCVAQGGACMVYILDDARKTELTPLLKEQLLTVDGVEEIFEPSQYDKIGQFTPTADRRAPDLWVAAKSGYAFSDSDAGDDVVAPRAPGGTHGYLPSHDDLQASLILSGAGIESGVDLGHVTNLDVAPTVARLLGINLPTAEGKPLEAALKKTK</sequence>
<dbReference type="SUPFAM" id="SSF53649">
    <property type="entry name" value="Alkaline phosphatase-like"/>
    <property type="match status" value="1"/>
</dbReference>
<feature type="signal peptide" evidence="1">
    <location>
        <begin position="1"/>
        <end position="21"/>
    </location>
</feature>
<gene>
    <name evidence="2" type="ORF">SAMN05421753_11647</name>
</gene>
<organism evidence="2 3">
    <name type="scientific">Planctomicrobium piriforme</name>
    <dbReference type="NCBI Taxonomy" id="1576369"/>
    <lineage>
        <taxon>Bacteria</taxon>
        <taxon>Pseudomonadati</taxon>
        <taxon>Planctomycetota</taxon>
        <taxon>Planctomycetia</taxon>
        <taxon>Planctomycetales</taxon>
        <taxon>Planctomycetaceae</taxon>
        <taxon>Planctomicrobium</taxon>
    </lineage>
</organism>
<protein>
    <submittedName>
        <fullName evidence="2">Predicted pyrophosphatase or phosphodiesterase, AlkP superfamily</fullName>
    </submittedName>
</protein>
<keyword evidence="1" id="KW-0732">Signal</keyword>
<dbReference type="AlphaFoldDB" id="A0A1I3P5U8"/>
<evidence type="ECO:0000256" key="1">
    <source>
        <dbReference type="SAM" id="SignalP"/>
    </source>
</evidence>
<evidence type="ECO:0000313" key="3">
    <source>
        <dbReference type="Proteomes" id="UP000199518"/>
    </source>
</evidence>
<dbReference type="GO" id="GO:0016787">
    <property type="term" value="F:hydrolase activity"/>
    <property type="evidence" value="ECO:0007669"/>
    <property type="project" value="UniProtKB-ARBA"/>
</dbReference>
<dbReference type="Pfam" id="PF01663">
    <property type="entry name" value="Phosphodiest"/>
    <property type="match status" value="1"/>
</dbReference>
<dbReference type="STRING" id="1576369.SAMN05421753_11647"/>
<dbReference type="CDD" id="cd16018">
    <property type="entry name" value="Enpp"/>
    <property type="match status" value="1"/>
</dbReference>
<dbReference type="PANTHER" id="PTHR10151">
    <property type="entry name" value="ECTONUCLEOTIDE PYROPHOSPHATASE/PHOSPHODIESTERASE"/>
    <property type="match status" value="1"/>
</dbReference>
<keyword evidence="3" id="KW-1185">Reference proteome</keyword>
<dbReference type="OrthoDB" id="9779418at2"/>
<dbReference type="EMBL" id="FOQD01000016">
    <property type="protein sequence ID" value="SFJ16913.1"/>
    <property type="molecule type" value="Genomic_DNA"/>
</dbReference>
<accession>A0A1I3P5U8</accession>
<proteinExistence type="predicted"/>